<keyword evidence="9" id="KW-1185">Reference proteome</keyword>
<name>A0AAV3R1A5_LITER</name>
<dbReference type="Gene3D" id="2.20.25.80">
    <property type="entry name" value="WRKY domain"/>
    <property type="match status" value="1"/>
</dbReference>
<keyword evidence="5" id="KW-0539">Nucleus</keyword>
<protein>
    <submittedName>
        <fullName evidence="8">DNA-binding transcription factor</fullName>
    </submittedName>
</protein>
<dbReference type="InterPro" id="IPR044810">
    <property type="entry name" value="WRKY_plant"/>
</dbReference>
<evidence type="ECO:0000313" key="9">
    <source>
        <dbReference type="Proteomes" id="UP001454036"/>
    </source>
</evidence>
<keyword evidence="3 8" id="KW-0238">DNA-binding</keyword>
<comment type="caution">
    <text evidence="8">The sequence shown here is derived from an EMBL/GenBank/DDBJ whole genome shotgun (WGS) entry which is preliminary data.</text>
</comment>
<dbReference type="EMBL" id="BAABME010007093">
    <property type="protein sequence ID" value="GAA0170099.1"/>
    <property type="molecule type" value="Genomic_DNA"/>
</dbReference>
<evidence type="ECO:0000313" key="8">
    <source>
        <dbReference type="EMBL" id="GAA0170099.1"/>
    </source>
</evidence>
<dbReference type="AlphaFoldDB" id="A0AAV3R1A5"/>
<dbReference type="GO" id="GO:0003700">
    <property type="term" value="F:DNA-binding transcription factor activity"/>
    <property type="evidence" value="ECO:0007669"/>
    <property type="project" value="InterPro"/>
</dbReference>
<dbReference type="InterPro" id="IPR003657">
    <property type="entry name" value="WRKY_dom"/>
</dbReference>
<evidence type="ECO:0000256" key="6">
    <source>
        <dbReference type="SAM" id="MobiDB-lite"/>
    </source>
</evidence>
<dbReference type="Proteomes" id="UP001454036">
    <property type="component" value="Unassembled WGS sequence"/>
</dbReference>
<accession>A0AAV3R1A5</accession>
<dbReference type="PANTHER" id="PTHR32096:SF148">
    <property type="entry name" value="WRKY TRANSCRIPTION FACTOR 65 ISOFORM X1-RELATED"/>
    <property type="match status" value="1"/>
</dbReference>
<evidence type="ECO:0000256" key="4">
    <source>
        <dbReference type="ARBA" id="ARBA00023163"/>
    </source>
</evidence>
<organism evidence="8 9">
    <name type="scientific">Lithospermum erythrorhizon</name>
    <name type="common">Purple gromwell</name>
    <name type="synonym">Lithospermum officinale var. erythrorhizon</name>
    <dbReference type="NCBI Taxonomy" id="34254"/>
    <lineage>
        <taxon>Eukaryota</taxon>
        <taxon>Viridiplantae</taxon>
        <taxon>Streptophyta</taxon>
        <taxon>Embryophyta</taxon>
        <taxon>Tracheophyta</taxon>
        <taxon>Spermatophyta</taxon>
        <taxon>Magnoliopsida</taxon>
        <taxon>eudicotyledons</taxon>
        <taxon>Gunneridae</taxon>
        <taxon>Pentapetalae</taxon>
        <taxon>asterids</taxon>
        <taxon>lamiids</taxon>
        <taxon>Boraginales</taxon>
        <taxon>Boraginaceae</taxon>
        <taxon>Boraginoideae</taxon>
        <taxon>Lithospermeae</taxon>
        <taxon>Lithospermum</taxon>
    </lineage>
</organism>
<evidence type="ECO:0000256" key="1">
    <source>
        <dbReference type="ARBA" id="ARBA00004123"/>
    </source>
</evidence>
<reference evidence="8 9" key="1">
    <citation type="submission" date="2024-01" db="EMBL/GenBank/DDBJ databases">
        <title>The complete chloroplast genome sequence of Lithospermum erythrorhizon: insights into the phylogenetic relationship among Boraginaceae species and the maternal lineages of purple gromwells.</title>
        <authorList>
            <person name="Okada T."/>
            <person name="Watanabe K."/>
        </authorList>
    </citation>
    <scope>NUCLEOTIDE SEQUENCE [LARGE SCALE GENOMIC DNA]</scope>
</reference>
<dbReference type="FunFam" id="2.20.25.80:FF:000004">
    <property type="entry name" value="WRKY transcription factor 65"/>
    <property type="match status" value="1"/>
</dbReference>
<sequence length="189" mass="21154">MESDDDKDSNFQVQEDSTSTPENVLADDSTFSSDEATEPIMLPPKKRRGKKYKVDLVPIGGGDHGSSISKMEVYPPPDSWSWRKYGQKPIKGSPYPRGYYRCSSKKGCPARKQVERCRKDPSMLQITYSHDHTHPLPTATYCLRHHHHTTRAPSAGDSSATTATTDTANESISAKFVRFISLQLRLNGH</sequence>
<evidence type="ECO:0000256" key="2">
    <source>
        <dbReference type="ARBA" id="ARBA00023015"/>
    </source>
</evidence>
<keyword evidence="2" id="KW-0805">Transcription regulation</keyword>
<keyword evidence="4" id="KW-0804">Transcription</keyword>
<feature type="region of interest" description="Disordered" evidence="6">
    <location>
        <begin position="1"/>
        <end position="58"/>
    </location>
</feature>
<dbReference type="PANTHER" id="PTHR32096">
    <property type="entry name" value="WRKY TRANSCRIPTION FACTOR 30-RELATED-RELATED"/>
    <property type="match status" value="1"/>
</dbReference>
<dbReference type="PROSITE" id="PS50811">
    <property type="entry name" value="WRKY"/>
    <property type="match status" value="1"/>
</dbReference>
<comment type="subcellular location">
    <subcellularLocation>
        <location evidence="1">Nucleus</location>
    </subcellularLocation>
</comment>
<dbReference type="SMART" id="SM00774">
    <property type="entry name" value="WRKY"/>
    <property type="match status" value="1"/>
</dbReference>
<dbReference type="GO" id="GO:0005634">
    <property type="term" value="C:nucleus"/>
    <property type="evidence" value="ECO:0007669"/>
    <property type="project" value="UniProtKB-SubCell"/>
</dbReference>
<dbReference type="GO" id="GO:0000976">
    <property type="term" value="F:transcription cis-regulatory region binding"/>
    <property type="evidence" value="ECO:0007669"/>
    <property type="project" value="TreeGrafter"/>
</dbReference>
<feature type="domain" description="WRKY" evidence="7">
    <location>
        <begin position="78"/>
        <end position="137"/>
    </location>
</feature>
<proteinExistence type="predicted"/>
<feature type="compositionally biased region" description="Polar residues" evidence="6">
    <location>
        <begin position="10"/>
        <end position="22"/>
    </location>
</feature>
<dbReference type="Pfam" id="PF03106">
    <property type="entry name" value="WRKY"/>
    <property type="match status" value="1"/>
</dbReference>
<evidence type="ECO:0000256" key="3">
    <source>
        <dbReference type="ARBA" id="ARBA00023125"/>
    </source>
</evidence>
<dbReference type="InterPro" id="IPR036576">
    <property type="entry name" value="WRKY_dom_sf"/>
</dbReference>
<gene>
    <name evidence="8" type="ORF">LIER_24437</name>
</gene>
<evidence type="ECO:0000256" key="5">
    <source>
        <dbReference type="ARBA" id="ARBA00023242"/>
    </source>
</evidence>
<dbReference type="SUPFAM" id="SSF118290">
    <property type="entry name" value="WRKY DNA-binding domain"/>
    <property type="match status" value="1"/>
</dbReference>
<evidence type="ECO:0000259" key="7">
    <source>
        <dbReference type="PROSITE" id="PS50811"/>
    </source>
</evidence>